<dbReference type="SUPFAM" id="SSF56784">
    <property type="entry name" value="HAD-like"/>
    <property type="match status" value="1"/>
</dbReference>
<dbReference type="PRINTS" id="PR00119">
    <property type="entry name" value="CATATPASE"/>
</dbReference>
<dbReference type="PANTHER" id="PTHR43520:SF8">
    <property type="entry name" value="P-TYPE CU(+) TRANSPORTER"/>
    <property type="match status" value="1"/>
</dbReference>
<reference evidence="13 14" key="1">
    <citation type="journal article" date="2014" name="Mol. Biol. Evol.">
        <title>Massive expansion of Ubiquitination-related gene families within the Chlamydiae.</title>
        <authorList>
            <person name="Domman D."/>
            <person name="Collingro A."/>
            <person name="Lagkouvardos I."/>
            <person name="Gehre L."/>
            <person name="Weinmaier T."/>
            <person name="Rattei T."/>
            <person name="Subtil A."/>
            <person name="Horn M."/>
        </authorList>
    </citation>
    <scope>NUCLEOTIDE SEQUENCE [LARGE SCALE GENOMIC DNA]</scope>
    <source>
        <strain evidence="13 14">EI2</strain>
    </source>
</reference>
<dbReference type="InterPro" id="IPR001757">
    <property type="entry name" value="P_typ_ATPase"/>
</dbReference>
<keyword evidence="9 11" id="KW-1133">Transmembrane helix</keyword>
<dbReference type="PRINTS" id="PR00943">
    <property type="entry name" value="CUATPASE"/>
</dbReference>
<dbReference type="GO" id="GO:0005507">
    <property type="term" value="F:copper ion binding"/>
    <property type="evidence" value="ECO:0007669"/>
    <property type="project" value="TreeGrafter"/>
</dbReference>
<dbReference type="SUPFAM" id="SSF81665">
    <property type="entry name" value="Calcium ATPase, transmembrane domain M"/>
    <property type="match status" value="1"/>
</dbReference>
<name>A0A0C1K4Y3_9BACT</name>
<evidence type="ECO:0000256" key="4">
    <source>
        <dbReference type="ARBA" id="ARBA00022692"/>
    </source>
</evidence>
<evidence type="ECO:0000256" key="5">
    <source>
        <dbReference type="ARBA" id="ARBA00022723"/>
    </source>
</evidence>
<dbReference type="SUPFAM" id="SSF55008">
    <property type="entry name" value="HMA, heavy metal-associated domain"/>
    <property type="match status" value="1"/>
</dbReference>
<dbReference type="GO" id="GO:0016887">
    <property type="term" value="F:ATP hydrolysis activity"/>
    <property type="evidence" value="ECO:0007669"/>
    <property type="project" value="InterPro"/>
</dbReference>
<dbReference type="GO" id="GO:0043682">
    <property type="term" value="F:P-type divalent copper transporter activity"/>
    <property type="evidence" value="ECO:0007669"/>
    <property type="project" value="TreeGrafter"/>
</dbReference>
<dbReference type="Pfam" id="PF00702">
    <property type="entry name" value="Hydrolase"/>
    <property type="match status" value="1"/>
</dbReference>
<sequence length="741" mass="82259">MWNKRLIKTEDRMEKKKLLIRGMHCVSCAQNLENSLKKVSGLQEIHVDYSTSQADIIFDENKVSFASLEKHIKKMGYESYPFRPSLDEDRRIKQKEIQNTFKTFLIAAVLSLPFVIQMLAMMSGYAFSIPPTWQFFLATLVQFGCGGTFYRSSFYALKNWQINMDVLVVLGSTAAYLFSFYVYLLKLSYSFYFESSALIITLILFGRWLEAVTKGKTSKALERLYHLQPKIARIEKNGEMIEVDVASIQVGDIFMVRPGDHIPVDGWVIEGESSINESLLTGESLPVYKKQGSKLYAATINETGYLKGQASSVGSDTILAQILRAVEKAQSSKAPIQKFVDKISAVFVPCVLLISCLTILIWTFLIGDFTNGLINAVSVLVIACPCVLGLATPAVLVVASGVGAQYGIFFKQASSIEQSEKIKFLFLDKTGTLTKGIPSVMGIYPNAKYLKNDVLQIAASLENCSSHPLAKAILNEAKEEGILLKIVKEFNSFIGKGITGTMDEKVYYLGSANFAKEMGIEIDPAFSLLEEQGESLVFVWTDHQLLGMITIMDELRKESMEVIRLLKLKGIYPILLTGDRKYVAETIAKKLGIEDARFELLPDDKMQIIREAKSSGKVGMIGDGINDAPALAEADVSFALAFGSDIAIEVADITLIRNDLMSLVDAIDLSQQTMRKMKYNLFLAFIYNVLAIPLAAFGLLNPMIAAGTMAMSSVSVIANALLLRYWKPEINRNNVERIVKV</sequence>
<feature type="transmembrane region" description="Helical" evidence="11">
    <location>
        <begin position="103"/>
        <end position="127"/>
    </location>
</feature>
<dbReference type="Gene3D" id="2.70.150.10">
    <property type="entry name" value="Calcium-transporting ATPase, cytoplasmic transduction domain A"/>
    <property type="match status" value="1"/>
</dbReference>
<dbReference type="Gene3D" id="3.30.70.100">
    <property type="match status" value="1"/>
</dbReference>
<dbReference type="FunFam" id="2.70.150.10:FF:000002">
    <property type="entry name" value="Copper-transporting ATPase 1, putative"/>
    <property type="match status" value="1"/>
</dbReference>
<evidence type="ECO:0000256" key="9">
    <source>
        <dbReference type="ARBA" id="ARBA00022989"/>
    </source>
</evidence>
<dbReference type="NCBIfam" id="TIGR01525">
    <property type="entry name" value="ATPase-IB_hvy"/>
    <property type="match status" value="1"/>
</dbReference>
<dbReference type="FunFam" id="3.30.70.100:FF:000001">
    <property type="entry name" value="ATPase copper transporting beta"/>
    <property type="match status" value="1"/>
</dbReference>
<evidence type="ECO:0000256" key="2">
    <source>
        <dbReference type="ARBA" id="ARBA00006024"/>
    </source>
</evidence>
<dbReference type="InterPro" id="IPR008250">
    <property type="entry name" value="ATPase_P-typ_transduc_dom_A_sf"/>
</dbReference>
<dbReference type="InterPro" id="IPR023299">
    <property type="entry name" value="ATPase_P-typ_cyto_dom_N"/>
</dbReference>
<proteinExistence type="inferred from homology"/>
<dbReference type="InterPro" id="IPR006121">
    <property type="entry name" value="HMA_dom"/>
</dbReference>
<evidence type="ECO:0000256" key="6">
    <source>
        <dbReference type="ARBA" id="ARBA00022741"/>
    </source>
</evidence>
<dbReference type="InterPro" id="IPR023214">
    <property type="entry name" value="HAD_sf"/>
</dbReference>
<keyword evidence="6 11" id="KW-0547">Nucleotide-binding</keyword>
<comment type="similarity">
    <text evidence="2 11">Belongs to the cation transport ATPase (P-type) (TC 3.A.3) family. Type IB subfamily.</text>
</comment>
<gene>
    <name evidence="13" type="primary">copA</name>
    <name evidence="13" type="ORF">DB44_AL00610</name>
</gene>
<dbReference type="InterPro" id="IPR036163">
    <property type="entry name" value="HMA_dom_sf"/>
</dbReference>
<comment type="subcellular location">
    <subcellularLocation>
        <location evidence="11">Cell membrane</location>
    </subcellularLocation>
    <subcellularLocation>
        <location evidence="1">Endomembrane system</location>
        <topology evidence="1">Multi-pass membrane protein</topology>
    </subcellularLocation>
</comment>
<dbReference type="NCBIfam" id="TIGR01494">
    <property type="entry name" value="ATPase_P-type"/>
    <property type="match status" value="1"/>
</dbReference>
<evidence type="ECO:0000256" key="7">
    <source>
        <dbReference type="ARBA" id="ARBA00022840"/>
    </source>
</evidence>
<evidence type="ECO:0000256" key="3">
    <source>
        <dbReference type="ARBA" id="ARBA00022448"/>
    </source>
</evidence>
<dbReference type="InterPro" id="IPR044492">
    <property type="entry name" value="P_typ_ATPase_HD_dom"/>
</dbReference>
<dbReference type="Pfam" id="PF00122">
    <property type="entry name" value="E1-E2_ATPase"/>
    <property type="match status" value="1"/>
</dbReference>
<feature type="transmembrane region" description="Helical" evidence="11">
    <location>
        <begin position="133"/>
        <end position="150"/>
    </location>
</feature>
<dbReference type="PANTHER" id="PTHR43520">
    <property type="entry name" value="ATP7, ISOFORM B"/>
    <property type="match status" value="1"/>
</dbReference>
<dbReference type="Gene3D" id="3.40.1110.10">
    <property type="entry name" value="Calcium-transporting ATPase, cytoplasmic domain N"/>
    <property type="match status" value="1"/>
</dbReference>
<dbReference type="GO" id="GO:0012505">
    <property type="term" value="C:endomembrane system"/>
    <property type="evidence" value="ECO:0007669"/>
    <property type="project" value="UniProtKB-SubCell"/>
</dbReference>
<keyword evidence="3" id="KW-0813">Transport</keyword>
<keyword evidence="13" id="KW-0378">Hydrolase</keyword>
<dbReference type="EMBL" id="JSAN01000011">
    <property type="protein sequence ID" value="KIC74367.1"/>
    <property type="molecule type" value="Genomic_DNA"/>
</dbReference>
<accession>A0A0C1K4Y3</accession>
<dbReference type="EC" id="3.6.3.54" evidence="13"/>
<evidence type="ECO:0000313" key="13">
    <source>
        <dbReference type="EMBL" id="KIC74367.1"/>
    </source>
</evidence>
<dbReference type="InterPro" id="IPR023298">
    <property type="entry name" value="ATPase_P-typ_TM_dom_sf"/>
</dbReference>
<evidence type="ECO:0000259" key="12">
    <source>
        <dbReference type="PROSITE" id="PS50846"/>
    </source>
</evidence>
<evidence type="ECO:0000256" key="1">
    <source>
        <dbReference type="ARBA" id="ARBA00004127"/>
    </source>
</evidence>
<dbReference type="Gene3D" id="3.40.50.1000">
    <property type="entry name" value="HAD superfamily/HAD-like"/>
    <property type="match status" value="1"/>
</dbReference>
<keyword evidence="10 11" id="KW-0472">Membrane</keyword>
<organism evidence="13 14">
    <name type="scientific">Candidatus Protochlamydia amoebophila</name>
    <dbReference type="NCBI Taxonomy" id="362787"/>
    <lineage>
        <taxon>Bacteria</taxon>
        <taxon>Pseudomonadati</taxon>
        <taxon>Chlamydiota</taxon>
        <taxon>Chlamydiia</taxon>
        <taxon>Parachlamydiales</taxon>
        <taxon>Parachlamydiaceae</taxon>
        <taxon>Candidatus Protochlamydia</taxon>
    </lineage>
</organism>
<dbReference type="GO" id="GO:0005524">
    <property type="term" value="F:ATP binding"/>
    <property type="evidence" value="ECO:0007669"/>
    <property type="project" value="UniProtKB-UniRule"/>
</dbReference>
<dbReference type="Pfam" id="PF00403">
    <property type="entry name" value="HMA"/>
    <property type="match status" value="1"/>
</dbReference>
<feature type="transmembrane region" description="Helical" evidence="11">
    <location>
        <begin position="679"/>
        <end position="697"/>
    </location>
</feature>
<dbReference type="NCBIfam" id="TIGR01511">
    <property type="entry name" value="ATPase-IB1_Cu"/>
    <property type="match status" value="1"/>
</dbReference>
<dbReference type="PROSITE" id="PS01229">
    <property type="entry name" value="COF_2"/>
    <property type="match status" value="1"/>
</dbReference>
<dbReference type="Proteomes" id="UP000031465">
    <property type="component" value="Unassembled WGS sequence"/>
</dbReference>
<dbReference type="PATRIC" id="fig|362787.3.peg.94"/>
<dbReference type="CDD" id="cd00371">
    <property type="entry name" value="HMA"/>
    <property type="match status" value="1"/>
</dbReference>
<dbReference type="SFLD" id="SFLDF00027">
    <property type="entry name" value="p-type_atpase"/>
    <property type="match status" value="1"/>
</dbReference>
<feature type="domain" description="HMA" evidence="12">
    <location>
        <begin position="14"/>
        <end position="80"/>
    </location>
</feature>
<dbReference type="PROSITE" id="PS01047">
    <property type="entry name" value="HMA_1"/>
    <property type="match status" value="1"/>
</dbReference>
<dbReference type="InterPro" id="IPR017969">
    <property type="entry name" value="Heavy-metal-associated_CS"/>
</dbReference>
<keyword evidence="5 11" id="KW-0479">Metal-binding</keyword>
<dbReference type="SUPFAM" id="SSF81653">
    <property type="entry name" value="Calcium ATPase, transduction domain A"/>
    <property type="match status" value="1"/>
</dbReference>
<dbReference type="InterPro" id="IPR059000">
    <property type="entry name" value="ATPase_P-type_domA"/>
</dbReference>
<dbReference type="InterPro" id="IPR036412">
    <property type="entry name" value="HAD-like_sf"/>
</dbReference>
<keyword evidence="4 11" id="KW-0812">Transmembrane</keyword>
<evidence type="ECO:0000256" key="8">
    <source>
        <dbReference type="ARBA" id="ARBA00022967"/>
    </source>
</evidence>
<dbReference type="SFLD" id="SFLDS00003">
    <property type="entry name" value="Haloacid_Dehalogenase"/>
    <property type="match status" value="1"/>
</dbReference>
<feature type="transmembrane region" description="Helical" evidence="11">
    <location>
        <begin position="703"/>
        <end position="723"/>
    </location>
</feature>
<dbReference type="PROSITE" id="PS00154">
    <property type="entry name" value="ATPASE_E1_E2"/>
    <property type="match status" value="1"/>
</dbReference>
<dbReference type="CDD" id="cd02094">
    <property type="entry name" value="P-type_ATPase_Cu-like"/>
    <property type="match status" value="1"/>
</dbReference>
<keyword evidence="11" id="KW-1003">Cell membrane</keyword>
<dbReference type="InterPro" id="IPR027256">
    <property type="entry name" value="P-typ_ATPase_IB"/>
</dbReference>
<feature type="transmembrane region" description="Helical" evidence="11">
    <location>
        <begin position="343"/>
        <end position="365"/>
    </location>
</feature>
<feature type="transmembrane region" description="Helical" evidence="11">
    <location>
        <begin position="162"/>
        <end position="183"/>
    </location>
</feature>
<dbReference type="SFLD" id="SFLDG00002">
    <property type="entry name" value="C1.7:_P-type_atpase_like"/>
    <property type="match status" value="1"/>
</dbReference>
<protein>
    <submittedName>
        <fullName evidence="13">Copper-exporting P-type ATPase A</fullName>
        <ecNumber evidence="13">3.6.3.54</ecNumber>
    </submittedName>
</protein>
<feature type="transmembrane region" description="Helical" evidence="11">
    <location>
        <begin position="377"/>
        <end position="402"/>
    </location>
</feature>
<dbReference type="PROSITE" id="PS50846">
    <property type="entry name" value="HMA_2"/>
    <property type="match status" value="1"/>
</dbReference>
<evidence type="ECO:0000256" key="11">
    <source>
        <dbReference type="RuleBase" id="RU362081"/>
    </source>
</evidence>
<keyword evidence="8" id="KW-1278">Translocase</keyword>
<dbReference type="GO" id="GO:0055070">
    <property type="term" value="P:copper ion homeostasis"/>
    <property type="evidence" value="ECO:0007669"/>
    <property type="project" value="TreeGrafter"/>
</dbReference>
<dbReference type="AlphaFoldDB" id="A0A0C1K4Y3"/>
<dbReference type="InterPro" id="IPR018303">
    <property type="entry name" value="ATPase_P-typ_P_site"/>
</dbReference>
<dbReference type="GO" id="GO:0005886">
    <property type="term" value="C:plasma membrane"/>
    <property type="evidence" value="ECO:0007669"/>
    <property type="project" value="UniProtKB-SubCell"/>
</dbReference>
<evidence type="ECO:0000313" key="14">
    <source>
        <dbReference type="Proteomes" id="UP000031465"/>
    </source>
</evidence>
<feature type="transmembrane region" description="Helical" evidence="11">
    <location>
        <begin position="189"/>
        <end position="209"/>
    </location>
</feature>
<comment type="caution">
    <text evidence="13">The sequence shown here is derived from an EMBL/GenBank/DDBJ whole genome shotgun (WGS) entry which is preliminary data.</text>
</comment>
<keyword evidence="7 11" id="KW-0067">ATP-binding</keyword>
<evidence type="ECO:0000256" key="10">
    <source>
        <dbReference type="ARBA" id="ARBA00023136"/>
    </source>
</evidence>